<dbReference type="GO" id="GO:0016787">
    <property type="term" value="F:hydrolase activity"/>
    <property type="evidence" value="ECO:0007669"/>
    <property type="project" value="UniProtKB-KW"/>
</dbReference>
<dbReference type="Gene3D" id="3.20.20.140">
    <property type="entry name" value="Metal-dependent hydrolases"/>
    <property type="match status" value="1"/>
</dbReference>
<reference evidence="1" key="2">
    <citation type="journal article" date="2014" name="ISME J.">
        <title>Microbial stratification in low pH oxic and suboxic macroscopic growths along an acid mine drainage.</title>
        <authorList>
            <person name="Mendez-Garcia C."/>
            <person name="Mesa V."/>
            <person name="Sprenger R.R."/>
            <person name="Richter M."/>
            <person name="Diez M.S."/>
            <person name="Solano J."/>
            <person name="Bargiela R."/>
            <person name="Golyshina O.V."/>
            <person name="Manteca A."/>
            <person name="Ramos J.L."/>
            <person name="Gallego J.R."/>
            <person name="Llorente I."/>
            <person name="Martins Dos Santos V.A."/>
            <person name="Jensen O.N."/>
            <person name="Pelaez A.I."/>
            <person name="Sanchez J."/>
            <person name="Ferrer M."/>
        </authorList>
    </citation>
    <scope>NUCLEOTIDE SEQUENCE</scope>
</reference>
<dbReference type="SUPFAM" id="SSF51556">
    <property type="entry name" value="Metallo-dependent hydrolases"/>
    <property type="match status" value="1"/>
</dbReference>
<dbReference type="PANTHER" id="PTHR43383:SF2">
    <property type="entry name" value="AMIDOHYDROLASE 2 FAMILY PROTEIN"/>
    <property type="match status" value="1"/>
</dbReference>
<dbReference type="PANTHER" id="PTHR43383">
    <property type="entry name" value="NODULIN 6"/>
    <property type="match status" value="1"/>
</dbReference>
<dbReference type="EMBL" id="AUZX01014659">
    <property type="protein sequence ID" value="EQD31579.1"/>
    <property type="molecule type" value="Genomic_DNA"/>
</dbReference>
<comment type="caution">
    <text evidence="1">The sequence shown here is derived from an EMBL/GenBank/DDBJ whole genome shotgun (WGS) entry which is preliminary data.</text>
</comment>
<proteinExistence type="predicted"/>
<accession>T0ZSA5</accession>
<keyword evidence="1" id="KW-0378">Hydrolase</keyword>
<feature type="non-terminal residue" evidence="1">
    <location>
        <position position="1"/>
    </location>
</feature>
<protein>
    <submittedName>
        <fullName evidence="1">Amidohydrolase 2</fullName>
    </submittedName>
</protein>
<reference evidence="1" key="1">
    <citation type="submission" date="2013-08" db="EMBL/GenBank/DDBJ databases">
        <authorList>
            <person name="Mendez C."/>
            <person name="Richter M."/>
            <person name="Ferrer M."/>
            <person name="Sanchez J."/>
        </authorList>
    </citation>
    <scope>NUCLEOTIDE SEQUENCE</scope>
</reference>
<organism evidence="1">
    <name type="scientific">mine drainage metagenome</name>
    <dbReference type="NCBI Taxonomy" id="410659"/>
    <lineage>
        <taxon>unclassified sequences</taxon>
        <taxon>metagenomes</taxon>
        <taxon>ecological metagenomes</taxon>
    </lineage>
</organism>
<sequence length="111" mass="12803">IHGSYPWHEELAYLTLAKPNVHAELSMFNLYSVATVADRMERVLELAPTSRVLCGTDGHGHPETFWFGAHLIREGWRTLRDRWVRQGARSSWLDETELAIMDGNTRSLYSF</sequence>
<dbReference type="InterPro" id="IPR032466">
    <property type="entry name" value="Metal_Hydrolase"/>
</dbReference>
<gene>
    <name evidence="1" type="ORF">B1A_19868</name>
</gene>
<dbReference type="AlphaFoldDB" id="T0ZSA5"/>
<name>T0ZSA5_9ZZZZ</name>
<evidence type="ECO:0000313" key="1">
    <source>
        <dbReference type="EMBL" id="EQD31579.1"/>
    </source>
</evidence>